<protein>
    <submittedName>
        <fullName evidence="2">Uncharacterized protein</fullName>
    </submittedName>
</protein>
<feature type="region of interest" description="Disordered" evidence="1">
    <location>
        <begin position="58"/>
        <end position="98"/>
    </location>
</feature>
<accession>A0AAW0VRY9</accession>
<gene>
    <name evidence="2" type="ORF">OTU49_013847</name>
</gene>
<evidence type="ECO:0000313" key="3">
    <source>
        <dbReference type="Proteomes" id="UP001445076"/>
    </source>
</evidence>
<organism evidence="2 3">
    <name type="scientific">Cherax quadricarinatus</name>
    <name type="common">Australian red claw crayfish</name>
    <dbReference type="NCBI Taxonomy" id="27406"/>
    <lineage>
        <taxon>Eukaryota</taxon>
        <taxon>Metazoa</taxon>
        <taxon>Ecdysozoa</taxon>
        <taxon>Arthropoda</taxon>
        <taxon>Crustacea</taxon>
        <taxon>Multicrustacea</taxon>
        <taxon>Malacostraca</taxon>
        <taxon>Eumalacostraca</taxon>
        <taxon>Eucarida</taxon>
        <taxon>Decapoda</taxon>
        <taxon>Pleocyemata</taxon>
        <taxon>Astacidea</taxon>
        <taxon>Parastacoidea</taxon>
        <taxon>Parastacidae</taxon>
        <taxon>Cherax</taxon>
    </lineage>
</organism>
<dbReference type="SUPFAM" id="SSF53474">
    <property type="entry name" value="alpha/beta-Hydrolases"/>
    <property type="match status" value="1"/>
</dbReference>
<feature type="non-terminal residue" evidence="2">
    <location>
        <position position="237"/>
    </location>
</feature>
<keyword evidence="3" id="KW-1185">Reference proteome</keyword>
<dbReference type="Gene3D" id="3.40.50.1820">
    <property type="entry name" value="alpha/beta hydrolase"/>
    <property type="match status" value="1"/>
</dbReference>
<dbReference type="Proteomes" id="UP001445076">
    <property type="component" value="Unassembled WGS sequence"/>
</dbReference>
<proteinExistence type="predicted"/>
<name>A0AAW0VRY9_CHEQU</name>
<dbReference type="AlphaFoldDB" id="A0AAW0VRY9"/>
<dbReference type="EMBL" id="JARKIK010001517">
    <property type="protein sequence ID" value="KAK8719704.1"/>
    <property type="molecule type" value="Genomic_DNA"/>
</dbReference>
<feature type="compositionally biased region" description="Basic and acidic residues" evidence="1">
    <location>
        <begin position="82"/>
        <end position="98"/>
    </location>
</feature>
<feature type="compositionally biased region" description="Polar residues" evidence="1">
    <location>
        <begin position="62"/>
        <end position="77"/>
    </location>
</feature>
<evidence type="ECO:0000256" key="1">
    <source>
        <dbReference type="SAM" id="MobiDB-lite"/>
    </source>
</evidence>
<evidence type="ECO:0000313" key="2">
    <source>
        <dbReference type="EMBL" id="KAK8719704.1"/>
    </source>
</evidence>
<reference evidence="2 3" key="1">
    <citation type="journal article" date="2024" name="BMC Genomics">
        <title>Genome assembly of redclaw crayfish (Cherax quadricarinatus) provides insights into its immune adaptation and hypoxia tolerance.</title>
        <authorList>
            <person name="Liu Z."/>
            <person name="Zheng J."/>
            <person name="Li H."/>
            <person name="Fang K."/>
            <person name="Wang S."/>
            <person name="He J."/>
            <person name="Zhou D."/>
            <person name="Weng S."/>
            <person name="Chi M."/>
            <person name="Gu Z."/>
            <person name="He J."/>
            <person name="Li F."/>
            <person name="Wang M."/>
        </authorList>
    </citation>
    <scope>NUCLEOTIDE SEQUENCE [LARGE SCALE GENOMIC DNA]</scope>
    <source>
        <strain evidence="2">ZL_2023a</strain>
    </source>
</reference>
<comment type="caution">
    <text evidence="2">The sequence shown here is derived from an EMBL/GenBank/DDBJ whole genome shotgun (WGS) entry which is preliminary data.</text>
</comment>
<dbReference type="InterPro" id="IPR029058">
    <property type="entry name" value="AB_hydrolase_fold"/>
</dbReference>
<sequence length="237" mass="27406">MSSGPVTGNMAALRSPRKPVISLVRVVESVLVLCVVTVTECQFRNDREDYYYYNSRRDQRPAYSTQPSVRSQYNSGDTYYGTDRRYDTHYDDPTRLRGFDNKYQEPTFRYGEGNVDGRLGNRRYDARGRERPGYDGRLWDSRKDGQFGVLDGWRPDLQGEQRPAEKPGQNLPLADVFVTTDSGKVQGFYVYLYDKPGVRPNDRPVNKPIHQQRHIFNVTTFLGIPYAKPPIIEGRFK</sequence>